<evidence type="ECO:0000256" key="7">
    <source>
        <dbReference type="ARBA" id="ARBA00069138"/>
    </source>
</evidence>
<keyword evidence="4" id="KW-0788">Thiol protease</keyword>
<dbReference type="InterPro" id="IPR000668">
    <property type="entry name" value="Peptidase_C1A_C"/>
</dbReference>
<organism evidence="13">
    <name type="scientific">Brugia pahangi</name>
    <name type="common">Filarial nematode worm</name>
    <dbReference type="NCBI Taxonomy" id="6280"/>
    <lineage>
        <taxon>Eukaryota</taxon>
        <taxon>Metazoa</taxon>
        <taxon>Ecdysozoa</taxon>
        <taxon>Nematoda</taxon>
        <taxon>Chromadorea</taxon>
        <taxon>Rhabditida</taxon>
        <taxon>Spirurina</taxon>
        <taxon>Spiruromorpha</taxon>
        <taxon>Filarioidea</taxon>
        <taxon>Onchocercidae</taxon>
        <taxon>Brugia</taxon>
    </lineage>
</organism>
<evidence type="ECO:0000256" key="1">
    <source>
        <dbReference type="ARBA" id="ARBA00008455"/>
    </source>
</evidence>
<keyword evidence="3" id="KW-0378">Hydrolase</keyword>
<dbReference type="InterPro" id="IPR038765">
    <property type="entry name" value="Papain-like_cys_pep_sf"/>
</dbReference>
<feature type="transmembrane region" description="Helical" evidence="8">
    <location>
        <begin position="12"/>
        <end position="33"/>
    </location>
</feature>
<dbReference type="CDD" id="cd02248">
    <property type="entry name" value="Peptidase_C1A"/>
    <property type="match status" value="1"/>
</dbReference>
<dbReference type="Gene3D" id="3.90.70.10">
    <property type="entry name" value="Cysteine proteinases"/>
    <property type="match status" value="1"/>
</dbReference>
<dbReference type="AlphaFoldDB" id="A0A0N4TUQ9"/>
<evidence type="ECO:0000259" key="9">
    <source>
        <dbReference type="SMART" id="SM00645"/>
    </source>
</evidence>
<reference evidence="11 12" key="2">
    <citation type="submission" date="2018-11" db="EMBL/GenBank/DDBJ databases">
        <authorList>
            <consortium name="Pathogen Informatics"/>
        </authorList>
    </citation>
    <scope>NUCLEOTIDE SEQUENCE [LARGE SCALE GENOMIC DNA]</scope>
</reference>
<evidence type="ECO:0000256" key="5">
    <source>
        <dbReference type="ARBA" id="ARBA00023145"/>
    </source>
</evidence>
<dbReference type="EMBL" id="UZAD01013298">
    <property type="protein sequence ID" value="VDN93691.1"/>
    <property type="molecule type" value="Genomic_DNA"/>
</dbReference>
<dbReference type="GO" id="GO:0006508">
    <property type="term" value="P:proteolysis"/>
    <property type="evidence" value="ECO:0007669"/>
    <property type="project" value="UniProtKB-KW"/>
</dbReference>
<dbReference type="SMART" id="SM00645">
    <property type="entry name" value="Pept_C1"/>
    <property type="match status" value="1"/>
</dbReference>
<dbReference type="SUPFAM" id="SSF54001">
    <property type="entry name" value="Cysteine proteinases"/>
    <property type="match status" value="1"/>
</dbReference>
<dbReference type="InterPro" id="IPR013128">
    <property type="entry name" value="Peptidase_C1A"/>
</dbReference>
<dbReference type="InterPro" id="IPR025661">
    <property type="entry name" value="Pept_asp_AS"/>
</dbReference>
<evidence type="ECO:0000313" key="13">
    <source>
        <dbReference type="WBParaSite" id="BPAG_0001254301-mRNA-1"/>
    </source>
</evidence>
<keyword evidence="2" id="KW-0645">Protease</keyword>
<dbReference type="PROSITE" id="PS00640">
    <property type="entry name" value="THIOL_PROTEASE_ASN"/>
    <property type="match status" value="1"/>
</dbReference>
<keyword evidence="12" id="KW-1185">Reference proteome</keyword>
<protein>
    <recommendedName>
        <fullName evidence="7">Cathepsin L-like</fullName>
    </recommendedName>
</protein>
<dbReference type="InterPro" id="IPR039417">
    <property type="entry name" value="Peptidase_C1A_papain-like"/>
</dbReference>
<proteinExistence type="inferred from homology"/>
<accession>A0A0N4TUQ9</accession>
<keyword evidence="8" id="KW-1133">Transmembrane helix</keyword>
<dbReference type="STRING" id="6280.A0A0N4TUQ9"/>
<dbReference type="PANTHER" id="PTHR12411">
    <property type="entry name" value="CYSTEINE PROTEASE FAMILY C1-RELATED"/>
    <property type="match status" value="1"/>
</dbReference>
<dbReference type="InterPro" id="IPR013201">
    <property type="entry name" value="Prot_inhib_I29"/>
</dbReference>
<evidence type="ECO:0000256" key="8">
    <source>
        <dbReference type="SAM" id="Phobius"/>
    </source>
</evidence>
<comment type="similarity">
    <text evidence="1">Belongs to the peptidase C1 family.</text>
</comment>
<dbReference type="Pfam" id="PF08246">
    <property type="entry name" value="Inhibitor_I29"/>
    <property type="match status" value="1"/>
</dbReference>
<evidence type="ECO:0000313" key="11">
    <source>
        <dbReference type="EMBL" id="VDN93691.1"/>
    </source>
</evidence>
<reference evidence="13" key="1">
    <citation type="submission" date="2016-03" db="UniProtKB">
        <authorList>
            <consortium name="WormBaseParasite"/>
        </authorList>
    </citation>
    <scope>IDENTIFICATION</scope>
</reference>
<name>A0A0N4TUQ9_BRUPA</name>
<sequence length="429" mass="48888">MAVLQYLENLDIALMWTIAQLAVFAFLADFAVAGHQKTSKKPRLKRVMNRTIFSEIEQLKEVLGKFNKDYKQGNMTRLASDFRSALKEYGDGQQGKSTVVQEFLKKMEDNGEQRAMEKLETEWKDYVTALGKHYDQKENNFRMAIFESNELMTERINKKYEQGLVSYTTALNDLADLTDEEFMVMNGLRLPNQTDLRGKRQSFDTFYKYDQRERLPNSVDWRKKGVLTPVRNQGECGSCYAFGALAALEAYHKKRTGKLVNLSPQNVIDCTWEHGNNGCNGGFMVPVFTYAKSHGIVAESKYPYVFIAKRSCKWRKADVVATDKGYLEIRDGDELGLKHAVAKHGPVVVGISGHQRSFRFYKSGIYSSNTCTKPSHAVLIVGYGTHRTYGDYWIIKNSWGTHWGVKGYGYMTRNKGNMCHVASMGSFPI</sequence>
<dbReference type="SMART" id="SM00848">
    <property type="entry name" value="Inhibitor_I29"/>
    <property type="match status" value="1"/>
</dbReference>
<keyword evidence="5" id="KW-0865">Zymogen</keyword>
<gene>
    <name evidence="11" type="ORF">BPAG_LOCUS12505</name>
</gene>
<dbReference type="WBParaSite" id="BPAG_0001254301-mRNA-1">
    <property type="protein sequence ID" value="BPAG_0001254301-mRNA-1"/>
    <property type="gene ID" value="BPAG_0001254301"/>
</dbReference>
<dbReference type="PROSITE" id="PS00139">
    <property type="entry name" value="THIOL_PROTEASE_CYS"/>
    <property type="match status" value="1"/>
</dbReference>
<dbReference type="FunFam" id="3.90.70.10:FF:000006">
    <property type="entry name" value="Cathepsin S"/>
    <property type="match status" value="1"/>
</dbReference>
<evidence type="ECO:0000313" key="12">
    <source>
        <dbReference type="Proteomes" id="UP000278627"/>
    </source>
</evidence>
<evidence type="ECO:0000256" key="2">
    <source>
        <dbReference type="ARBA" id="ARBA00022670"/>
    </source>
</evidence>
<keyword evidence="6" id="KW-1015">Disulfide bond</keyword>
<keyword evidence="8" id="KW-0812">Transmembrane</keyword>
<dbReference type="Pfam" id="PF00112">
    <property type="entry name" value="Peptidase_C1"/>
    <property type="match status" value="1"/>
</dbReference>
<evidence type="ECO:0000259" key="10">
    <source>
        <dbReference type="SMART" id="SM00848"/>
    </source>
</evidence>
<evidence type="ECO:0000256" key="4">
    <source>
        <dbReference type="ARBA" id="ARBA00022807"/>
    </source>
</evidence>
<keyword evidence="8" id="KW-0472">Membrane</keyword>
<evidence type="ECO:0000256" key="6">
    <source>
        <dbReference type="ARBA" id="ARBA00023157"/>
    </source>
</evidence>
<dbReference type="InterPro" id="IPR000169">
    <property type="entry name" value="Pept_cys_AS"/>
</dbReference>
<dbReference type="PRINTS" id="PR00705">
    <property type="entry name" value="PAPAIN"/>
</dbReference>
<feature type="domain" description="Peptidase C1A papain C-terminal" evidence="9">
    <location>
        <begin position="215"/>
        <end position="429"/>
    </location>
</feature>
<evidence type="ECO:0000256" key="3">
    <source>
        <dbReference type="ARBA" id="ARBA00022801"/>
    </source>
</evidence>
<feature type="domain" description="Cathepsin propeptide inhibitor" evidence="10">
    <location>
        <begin position="123"/>
        <end position="182"/>
    </location>
</feature>
<dbReference type="GO" id="GO:0008234">
    <property type="term" value="F:cysteine-type peptidase activity"/>
    <property type="evidence" value="ECO:0007669"/>
    <property type="project" value="UniProtKB-KW"/>
</dbReference>
<dbReference type="Proteomes" id="UP000278627">
    <property type="component" value="Unassembled WGS sequence"/>
</dbReference>